<reference evidence="7 8" key="1">
    <citation type="submission" date="2023-07" db="EMBL/GenBank/DDBJ databases">
        <title>Sequencing the genomes of 1000 actinobacteria strains.</title>
        <authorList>
            <person name="Klenk H.-P."/>
        </authorList>
    </citation>
    <scope>NUCLEOTIDE SEQUENCE [LARGE SCALE GENOMIC DNA]</scope>
    <source>
        <strain evidence="7 8">DSM 46740</strain>
    </source>
</reference>
<evidence type="ECO:0000256" key="5">
    <source>
        <dbReference type="SAM" id="MobiDB-lite"/>
    </source>
</evidence>
<dbReference type="SUPFAM" id="SSF54001">
    <property type="entry name" value="Cysteine proteinases"/>
    <property type="match status" value="1"/>
</dbReference>
<keyword evidence="2" id="KW-0645">Protease</keyword>
<evidence type="ECO:0000256" key="1">
    <source>
        <dbReference type="ARBA" id="ARBA00007074"/>
    </source>
</evidence>
<dbReference type="InterPro" id="IPR036689">
    <property type="entry name" value="ESAT-6-like_sf"/>
</dbReference>
<evidence type="ECO:0000313" key="7">
    <source>
        <dbReference type="EMBL" id="MDP9849374.1"/>
    </source>
</evidence>
<feature type="region of interest" description="Disordered" evidence="5">
    <location>
        <begin position="211"/>
        <end position="247"/>
    </location>
</feature>
<keyword evidence="3" id="KW-0378">Hydrolase</keyword>
<dbReference type="PANTHER" id="PTHR47359">
    <property type="entry name" value="PEPTIDOGLYCAN DL-ENDOPEPTIDASE CWLO"/>
    <property type="match status" value="1"/>
</dbReference>
<evidence type="ECO:0000256" key="2">
    <source>
        <dbReference type="ARBA" id="ARBA00022670"/>
    </source>
</evidence>
<dbReference type="InterPro" id="IPR051794">
    <property type="entry name" value="PG_Endopeptidase_C40"/>
</dbReference>
<dbReference type="Gene3D" id="3.90.1720.10">
    <property type="entry name" value="endopeptidase domain like (from Nostoc punctiforme)"/>
    <property type="match status" value="1"/>
</dbReference>
<dbReference type="Pfam" id="PF00877">
    <property type="entry name" value="NLPC_P60"/>
    <property type="match status" value="1"/>
</dbReference>
<feature type="region of interest" description="Disordered" evidence="5">
    <location>
        <begin position="179"/>
        <end position="199"/>
    </location>
</feature>
<dbReference type="EMBL" id="JAUSQU010000001">
    <property type="protein sequence ID" value="MDP9849374.1"/>
    <property type="molecule type" value="Genomic_DNA"/>
</dbReference>
<keyword evidence="4" id="KW-0788">Thiol protease</keyword>
<protein>
    <submittedName>
        <fullName evidence="7">WXG100 family type VII secretion target</fullName>
    </submittedName>
</protein>
<dbReference type="PROSITE" id="PS51935">
    <property type="entry name" value="NLPC_P60"/>
    <property type="match status" value="1"/>
</dbReference>
<sequence>MTAEGLIAQTPAGPALLAIRDQAACDPAEIRAIATRWRNTANKIGTDTGTLNGAVKNVDDVWEGASANDFVKYMQKYNWAGQELHDALTNCATTLDTLATTLQETKTSITTIYDTLVTQVTTYLKKNPKATTANIETAVSTARTNAQDHLTAAATAMDTTASTLRRHLNDRAILFADINPPHKDPFTSPTKQHPLDWQKTPLPESARTQLAGVNGEGHTPGGSGGGGNGGAPISDTSTGTPPSALPYAGSGTGADIVAAAQANLGKPYVWGANGPSAFDCSGLVFDALNKAGIEIGDTTAAGYQASGQPITLPPQVGDIVFFGNPPVHCGIYVGEGKMINAPHTGAVVRFDEIAGGQQPITYRRFT</sequence>
<evidence type="ECO:0000259" key="6">
    <source>
        <dbReference type="PROSITE" id="PS51935"/>
    </source>
</evidence>
<keyword evidence="8" id="KW-1185">Reference proteome</keyword>
<dbReference type="RefSeq" id="WP_307567189.1">
    <property type="nucleotide sequence ID" value="NZ_JAUSQU010000001.1"/>
</dbReference>
<comment type="similarity">
    <text evidence="1">Belongs to the peptidase C40 family.</text>
</comment>
<feature type="domain" description="NlpC/P60" evidence="6">
    <location>
        <begin position="250"/>
        <end position="366"/>
    </location>
</feature>
<dbReference type="Pfam" id="PF06013">
    <property type="entry name" value="WXG100"/>
    <property type="match status" value="1"/>
</dbReference>
<accession>A0ABT9QRK9</accession>
<name>A0ABT9QRK9_9ACTN</name>
<dbReference type="SUPFAM" id="SSF140453">
    <property type="entry name" value="EsxAB dimer-like"/>
    <property type="match status" value="1"/>
</dbReference>
<dbReference type="Gene3D" id="1.10.287.1060">
    <property type="entry name" value="ESAT-6-like"/>
    <property type="match status" value="1"/>
</dbReference>
<feature type="compositionally biased region" description="Gly residues" evidence="5">
    <location>
        <begin position="214"/>
        <end position="230"/>
    </location>
</feature>
<dbReference type="InterPro" id="IPR010310">
    <property type="entry name" value="T7SS_ESAT-6-like"/>
</dbReference>
<comment type="caution">
    <text evidence="7">The sequence shown here is derived from an EMBL/GenBank/DDBJ whole genome shotgun (WGS) entry which is preliminary data.</text>
</comment>
<proteinExistence type="inferred from homology"/>
<gene>
    <name evidence="7" type="ORF">J2853_008585</name>
</gene>
<dbReference type="InterPro" id="IPR038765">
    <property type="entry name" value="Papain-like_cys_pep_sf"/>
</dbReference>
<evidence type="ECO:0000256" key="4">
    <source>
        <dbReference type="ARBA" id="ARBA00022807"/>
    </source>
</evidence>
<dbReference type="InterPro" id="IPR000064">
    <property type="entry name" value="NLP_P60_dom"/>
</dbReference>
<dbReference type="PANTHER" id="PTHR47359:SF3">
    <property type="entry name" value="NLP_P60 DOMAIN-CONTAINING PROTEIN-RELATED"/>
    <property type="match status" value="1"/>
</dbReference>
<organism evidence="7 8">
    <name type="scientific">Streptosporangium lutulentum</name>
    <dbReference type="NCBI Taxonomy" id="1461250"/>
    <lineage>
        <taxon>Bacteria</taxon>
        <taxon>Bacillati</taxon>
        <taxon>Actinomycetota</taxon>
        <taxon>Actinomycetes</taxon>
        <taxon>Streptosporangiales</taxon>
        <taxon>Streptosporangiaceae</taxon>
        <taxon>Streptosporangium</taxon>
    </lineage>
</organism>
<evidence type="ECO:0000313" key="8">
    <source>
        <dbReference type="Proteomes" id="UP001225356"/>
    </source>
</evidence>
<dbReference type="Proteomes" id="UP001225356">
    <property type="component" value="Unassembled WGS sequence"/>
</dbReference>
<evidence type="ECO:0000256" key="3">
    <source>
        <dbReference type="ARBA" id="ARBA00022801"/>
    </source>
</evidence>